<organism evidence="19 20">
    <name type="scientific">Amphibalanus amphitrite</name>
    <name type="common">Striped barnacle</name>
    <name type="synonym">Balanus amphitrite</name>
    <dbReference type="NCBI Taxonomy" id="1232801"/>
    <lineage>
        <taxon>Eukaryota</taxon>
        <taxon>Metazoa</taxon>
        <taxon>Ecdysozoa</taxon>
        <taxon>Arthropoda</taxon>
        <taxon>Crustacea</taxon>
        <taxon>Multicrustacea</taxon>
        <taxon>Cirripedia</taxon>
        <taxon>Thoracica</taxon>
        <taxon>Thoracicalcarea</taxon>
        <taxon>Balanomorpha</taxon>
        <taxon>Balanoidea</taxon>
        <taxon>Balanidae</taxon>
        <taxon>Amphibalaninae</taxon>
        <taxon>Amphibalanus</taxon>
    </lineage>
</organism>
<feature type="region of interest" description="Disordered" evidence="15">
    <location>
        <begin position="1267"/>
        <end position="1453"/>
    </location>
</feature>
<comment type="catalytic activity">
    <reaction evidence="14">
        <text>L-seryl-[protein] + ATP = O-phospho-L-seryl-[protein] + ADP + H(+)</text>
        <dbReference type="Rhea" id="RHEA:17989"/>
        <dbReference type="Rhea" id="RHEA-COMP:9863"/>
        <dbReference type="Rhea" id="RHEA-COMP:11604"/>
        <dbReference type="ChEBI" id="CHEBI:15378"/>
        <dbReference type="ChEBI" id="CHEBI:29999"/>
        <dbReference type="ChEBI" id="CHEBI:30616"/>
        <dbReference type="ChEBI" id="CHEBI:83421"/>
        <dbReference type="ChEBI" id="CHEBI:456216"/>
        <dbReference type="EC" id="2.7.11.1"/>
    </reaction>
</comment>
<feature type="domain" description="AGC-kinase C-terminal" evidence="18">
    <location>
        <begin position="586"/>
        <end position="652"/>
    </location>
</feature>
<dbReference type="PROSITE" id="PS50106">
    <property type="entry name" value="PDZ"/>
    <property type="match status" value="1"/>
</dbReference>
<evidence type="ECO:0000256" key="13">
    <source>
        <dbReference type="ARBA" id="ARBA00047899"/>
    </source>
</evidence>
<keyword evidence="7" id="KW-0597">Phosphoprotein</keyword>
<sequence length="1453" mass="156491">MAAPAPYVADEPQPAVVLRRNMARSVSDSGGRRQRPLSLPLASMQLQKELNISKRSSRAHRRSVIVTSSPTLPRCHSPMPGSPVDSPKNMSPNQHFAFAAVKRLSAPPRSGCTNCTAVPSLPPPPAPVTGDLARHFSSNESNPSLEEEGRSSPLVRPRSRSLSSPMRTPLIDNDVVIMNTLYKERFPKATQQMEDRLQKLIEENEVTDLETEDSSPSAVAILRFVRHQVMEMVRDCLSKSQERCITSRYFYDLSENLEKLLNETREKSAEAARRVSSLVRRLLLIISRPARLLECLEFDPEEFYHLLERAEGQARSCQGITTDIPQYIVSKLGLKRDPLAELTEDLVQMEEEASASAPPQASTPKKADGEDAKPMRRTVHKRHLCMVMEYVEGGDCACLLKNIGILPADMARLYFAETVLAVEYLHSFGIVHRDLKPDNLLITSMGHIKLTDFGLSKMGLMSLATNLYEGYIDKETKQFSDKQVFGTPEYIAPEVILRQGYGKPVDWWSMGIILYEFLVGCVPFFGDTPEELFAHTVNDDIEWPSDEEFQVLPEARDLISQLLQQTPLERLGTGGAQEVKDHAFFLNLDWTNLLRQKVEFVPQLEDDEDTSYFDTRADRYNHDLEDDTDDTEESLLFSSFSSCSPRFKKSQGRLDLRKSMSQGDSGQSDQSESSAAGSGEAADSGRLARIQHVSSLPDVPLRLWSGAAGPGLGRSPFITPDSSQTESEDVSPQVQRRRRHREPRPAAAVDKAGGGSTGTDHVRELSPVEESEKSPPRNSPTMECGTAERAARAGPGARTTAAAPATTTTTPATAAAAAPTTTSSAPAAIGTLAGPSAAAGGERPAPTGGSLRPPTAATPPPPIIRTPGGAPPLPAGARPKASSPMHRVIKSASASGLNLMIPPEDACPQPVQSPGGSSTASSRDASPCRELSPLLNNLKPPVILRRGARGFGFTIRAIRVYLGDSDYYTVHHLVMTVDSGSPAFDAGLRPGDLITHINDEPVQGLFHTQVLQLLLSGGDRVTLRATPLDQTSISSGGRKRAPGAAKLARRAGNRRKRKESSVDKRRKASLLRKLSSKRASAEIHQMASNSPMQLTPSRSFSSLSRSVSCEPGAAARPAHRLSHSDSSNSSSPSSSVPNSPAAAAAAAAAGQFQPRPSSLHGLKHKLHAATKSAHAASRRKSVGHIPLSPLARTPSPSPLPVSPTRSPSPLAFPVAHTSSAPACSVQSYSPGAASLAPTAAAKAYMRPKSAEPGSPLLRRALSPDRLHRADGRPAISPLVSSPPPRVTVTAQSPPPTDGALTSSDGGASPDLSRRPRAQPHCRHHRRPGPRRPDTPPAGTPPPAAPPGRSPARAEQTVYVSTVTHRPAEAGDGAGEKPPSSSERPSSRERSRRREGSLRRRAARVEPEDKVTAAGTASPTRPPPSPAESRRSAQEKRTAYRNTSATTKDDDVRP</sequence>
<dbReference type="Proteomes" id="UP000440578">
    <property type="component" value="Unassembled WGS sequence"/>
</dbReference>
<dbReference type="InterPro" id="IPR015022">
    <property type="entry name" value="MAST_pre-PK_dom"/>
</dbReference>
<keyword evidence="20" id="KW-1185">Reference proteome</keyword>
<keyword evidence="5" id="KW-0963">Cytoplasm</keyword>
<dbReference type="CDD" id="cd06705">
    <property type="entry name" value="PDZ_MAST"/>
    <property type="match status" value="1"/>
</dbReference>
<dbReference type="PANTHER" id="PTHR24356">
    <property type="entry name" value="SERINE/THREONINE-PROTEIN KINASE"/>
    <property type="match status" value="1"/>
</dbReference>
<dbReference type="Pfam" id="PF00069">
    <property type="entry name" value="Pkinase"/>
    <property type="match status" value="1"/>
</dbReference>
<dbReference type="Gene3D" id="1.20.1480.20">
    <property type="entry name" value="MAST3 pre-PK domain-like"/>
    <property type="match status" value="1"/>
</dbReference>
<evidence type="ECO:0000259" key="18">
    <source>
        <dbReference type="PROSITE" id="PS51285"/>
    </source>
</evidence>
<keyword evidence="8" id="KW-0808">Transferase</keyword>
<feature type="compositionally biased region" description="Basic and acidic residues" evidence="15">
    <location>
        <begin position="1427"/>
        <end position="1437"/>
    </location>
</feature>
<dbReference type="PANTHER" id="PTHR24356:SF414">
    <property type="entry name" value="NON-SPECIFIC SERINE_THREONINE PROTEIN KINASE"/>
    <property type="match status" value="1"/>
</dbReference>
<evidence type="ECO:0000313" key="19">
    <source>
        <dbReference type="EMBL" id="KAF0300683.1"/>
    </source>
</evidence>
<feature type="compositionally biased region" description="Polar residues" evidence="15">
    <location>
        <begin position="720"/>
        <end position="734"/>
    </location>
</feature>
<dbReference type="SMART" id="SM00228">
    <property type="entry name" value="PDZ"/>
    <property type="match status" value="1"/>
</dbReference>
<keyword evidence="6" id="KW-0723">Serine/threonine-protein kinase</keyword>
<evidence type="ECO:0000256" key="8">
    <source>
        <dbReference type="ARBA" id="ARBA00022679"/>
    </source>
</evidence>
<dbReference type="Gene3D" id="2.30.42.10">
    <property type="match status" value="1"/>
</dbReference>
<keyword evidence="10 19" id="KW-0418">Kinase</keyword>
<keyword evidence="11" id="KW-0067">ATP-binding</keyword>
<evidence type="ECO:0000256" key="1">
    <source>
        <dbReference type="ARBA" id="ARBA00001946"/>
    </source>
</evidence>
<feature type="compositionally biased region" description="Low complexity" evidence="15">
    <location>
        <begin position="151"/>
        <end position="167"/>
    </location>
</feature>
<feature type="domain" description="Protein kinase" evidence="16">
    <location>
        <begin position="300"/>
        <end position="585"/>
    </location>
</feature>
<evidence type="ECO:0000256" key="6">
    <source>
        <dbReference type="ARBA" id="ARBA00022527"/>
    </source>
</evidence>
<feature type="compositionally biased region" description="Low complexity" evidence="15">
    <location>
        <begin position="1097"/>
        <end position="1108"/>
    </location>
</feature>
<dbReference type="Pfam" id="PF17820">
    <property type="entry name" value="PDZ_6"/>
    <property type="match status" value="1"/>
</dbReference>
<dbReference type="InterPro" id="IPR023142">
    <property type="entry name" value="MAST_pre-PK_dom_sf"/>
</dbReference>
<dbReference type="PROSITE" id="PS00108">
    <property type="entry name" value="PROTEIN_KINASE_ST"/>
    <property type="match status" value="1"/>
</dbReference>
<comment type="caution">
    <text evidence="19">The sequence shown here is derived from an EMBL/GenBank/DDBJ whole genome shotgun (WGS) entry which is preliminary data.</text>
</comment>
<feature type="domain" description="PDZ" evidence="17">
    <location>
        <begin position="941"/>
        <end position="1029"/>
    </location>
</feature>
<dbReference type="InterPro" id="IPR041489">
    <property type="entry name" value="PDZ_6"/>
</dbReference>
<feature type="compositionally biased region" description="Low complexity" evidence="15">
    <location>
        <begin position="354"/>
        <end position="364"/>
    </location>
</feature>
<dbReference type="EC" id="2.7.11.1" evidence="4"/>
<dbReference type="SMART" id="SM00220">
    <property type="entry name" value="S_TKc"/>
    <property type="match status" value="1"/>
</dbReference>
<dbReference type="FunFam" id="1.20.1480.20:FF:000001">
    <property type="entry name" value="microtubule-associated serine/threonine-protein kinase 4 isoform X1"/>
    <property type="match status" value="1"/>
</dbReference>
<dbReference type="InterPro" id="IPR000719">
    <property type="entry name" value="Prot_kinase_dom"/>
</dbReference>
<feature type="compositionally biased region" description="Basic residues" evidence="15">
    <location>
        <begin position="1037"/>
        <end position="1076"/>
    </location>
</feature>
<gene>
    <name evidence="19" type="primary">Mast4</name>
    <name evidence="19" type="ORF">FJT64_026832</name>
</gene>
<dbReference type="GO" id="GO:0005524">
    <property type="term" value="F:ATP binding"/>
    <property type="evidence" value="ECO:0007669"/>
    <property type="project" value="UniProtKB-KW"/>
</dbReference>
<evidence type="ECO:0000256" key="15">
    <source>
        <dbReference type="SAM" id="MobiDB-lite"/>
    </source>
</evidence>
<dbReference type="InterPro" id="IPR001478">
    <property type="entry name" value="PDZ"/>
</dbReference>
<feature type="compositionally biased region" description="Basic and acidic residues" evidence="15">
    <location>
        <begin position="1384"/>
        <end position="1410"/>
    </location>
</feature>
<evidence type="ECO:0000256" key="12">
    <source>
        <dbReference type="ARBA" id="ARBA00022842"/>
    </source>
</evidence>
<dbReference type="InterPro" id="IPR011009">
    <property type="entry name" value="Kinase-like_dom_sf"/>
</dbReference>
<protein>
    <recommendedName>
        <fullName evidence="4">non-specific serine/threonine protein kinase</fullName>
        <ecNumber evidence="4">2.7.11.1</ecNumber>
    </recommendedName>
</protein>
<feature type="region of interest" description="Disordered" evidence="15">
    <location>
        <begin position="712"/>
        <end position="886"/>
    </location>
</feature>
<comment type="catalytic activity">
    <reaction evidence="13">
        <text>L-threonyl-[protein] + ATP = O-phospho-L-threonyl-[protein] + ADP + H(+)</text>
        <dbReference type="Rhea" id="RHEA:46608"/>
        <dbReference type="Rhea" id="RHEA-COMP:11060"/>
        <dbReference type="Rhea" id="RHEA-COMP:11605"/>
        <dbReference type="ChEBI" id="CHEBI:15378"/>
        <dbReference type="ChEBI" id="CHEBI:30013"/>
        <dbReference type="ChEBI" id="CHEBI:30616"/>
        <dbReference type="ChEBI" id="CHEBI:61977"/>
        <dbReference type="ChEBI" id="CHEBI:456216"/>
        <dbReference type="EC" id="2.7.11.1"/>
    </reaction>
</comment>
<evidence type="ECO:0000256" key="3">
    <source>
        <dbReference type="ARBA" id="ARBA00009903"/>
    </source>
</evidence>
<feature type="compositionally biased region" description="Low complexity" evidence="15">
    <location>
        <begin position="785"/>
        <end position="828"/>
    </location>
</feature>
<evidence type="ECO:0000256" key="2">
    <source>
        <dbReference type="ARBA" id="ARBA00004496"/>
    </source>
</evidence>
<accession>A0A6A4W455</accession>
<dbReference type="GO" id="GO:0004674">
    <property type="term" value="F:protein serine/threonine kinase activity"/>
    <property type="evidence" value="ECO:0007669"/>
    <property type="project" value="UniProtKB-KW"/>
</dbReference>
<dbReference type="SUPFAM" id="SSF50156">
    <property type="entry name" value="PDZ domain-like"/>
    <property type="match status" value="1"/>
</dbReference>
<evidence type="ECO:0000256" key="5">
    <source>
        <dbReference type="ARBA" id="ARBA00022490"/>
    </source>
</evidence>
<dbReference type="Gene3D" id="1.10.510.10">
    <property type="entry name" value="Transferase(Phosphotransferase) domain 1"/>
    <property type="match status" value="1"/>
</dbReference>
<name>A0A6A4W455_AMPAM</name>
<dbReference type="SUPFAM" id="SSF56112">
    <property type="entry name" value="Protein kinase-like (PK-like)"/>
    <property type="match status" value="1"/>
</dbReference>
<dbReference type="PROSITE" id="PS50011">
    <property type="entry name" value="PROTEIN_KINASE_DOM"/>
    <property type="match status" value="1"/>
</dbReference>
<feature type="region of interest" description="Disordered" evidence="15">
    <location>
        <begin position="349"/>
        <end position="375"/>
    </location>
</feature>
<dbReference type="FunFam" id="1.10.510.10:FF:000012">
    <property type="entry name" value="microtubule-associated serine/threonine-protein kinase 2 isoform X1"/>
    <property type="match status" value="1"/>
</dbReference>
<evidence type="ECO:0000256" key="11">
    <source>
        <dbReference type="ARBA" id="ARBA00022840"/>
    </source>
</evidence>
<feature type="compositionally biased region" description="Polar residues" evidence="15">
    <location>
        <begin position="910"/>
        <end position="924"/>
    </location>
</feature>
<evidence type="ECO:0000256" key="4">
    <source>
        <dbReference type="ARBA" id="ARBA00012513"/>
    </source>
</evidence>
<dbReference type="Gene3D" id="3.30.200.20">
    <property type="entry name" value="Phosphorylase Kinase, domain 1"/>
    <property type="match status" value="1"/>
</dbReference>
<feature type="compositionally biased region" description="Basic and acidic residues" evidence="15">
    <location>
        <begin position="760"/>
        <end position="775"/>
    </location>
</feature>
<feature type="compositionally biased region" description="Polar residues" evidence="15">
    <location>
        <begin position="1086"/>
        <end position="1096"/>
    </location>
</feature>
<dbReference type="PROSITE" id="PS51285">
    <property type="entry name" value="AGC_KINASE_CTER"/>
    <property type="match status" value="1"/>
</dbReference>
<dbReference type="Pfam" id="PF08926">
    <property type="entry name" value="DUF1908"/>
    <property type="match status" value="1"/>
</dbReference>
<dbReference type="InterPro" id="IPR050236">
    <property type="entry name" value="Ser_Thr_kinase_AGC"/>
</dbReference>
<reference evidence="19 20" key="1">
    <citation type="submission" date="2019-07" db="EMBL/GenBank/DDBJ databases">
        <title>Draft genome assembly of a fouling barnacle, Amphibalanus amphitrite (Darwin, 1854): The first reference genome for Thecostraca.</title>
        <authorList>
            <person name="Kim W."/>
        </authorList>
    </citation>
    <scope>NUCLEOTIDE SEQUENCE [LARGE SCALE GENOMIC DNA]</scope>
    <source>
        <strain evidence="19">SNU_AA5</strain>
        <tissue evidence="19">Soma without cirri and trophi</tissue>
    </source>
</reference>
<feature type="region of interest" description="Disordered" evidence="15">
    <location>
        <begin position="118"/>
        <end position="167"/>
    </location>
</feature>
<comment type="subcellular location">
    <subcellularLocation>
        <location evidence="2">Cytoplasm</location>
    </subcellularLocation>
</comment>
<evidence type="ECO:0000256" key="10">
    <source>
        <dbReference type="ARBA" id="ARBA00022777"/>
    </source>
</evidence>
<feature type="region of interest" description="Disordered" evidence="15">
    <location>
        <begin position="1026"/>
        <end position="1215"/>
    </location>
</feature>
<proteinExistence type="inferred from homology"/>
<dbReference type="OrthoDB" id="10070999at2759"/>
<feature type="compositionally biased region" description="Low complexity" evidence="15">
    <location>
        <begin position="1126"/>
        <end position="1149"/>
    </location>
</feature>
<evidence type="ECO:0000313" key="20">
    <source>
        <dbReference type="Proteomes" id="UP000440578"/>
    </source>
</evidence>
<dbReference type="InterPro" id="IPR036034">
    <property type="entry name" value="PDZ_sf"/>
</dbReference>
<dbReference type="GO" id="GO:0000287">
    <property type="term" value="F:magnesium ion binding"/>
    <property type="evidence" value="ECO:0007669"/>
    <property type="project" value="InterPro"/>
</dbReference>
<feature type="compositionally biased region" description="Basic and acidic residues" evidence="15">
    <location>
        <begin position="365"/>
        <end position="374"/>
    </location>
</feature>
<dbReference type="SUPFAM" id="SSF140482">
    <property type="entry name" value="MAST3 pre-PK domain-like"/>
    <property type="match status" value="1"/>
</dbReference>
<dbReference type="EMBL" id="VIIS01001241">
    <property type="protein sequence ID" value="KAF0300683.1"/>
    <property type="molecule type" value="Genomic_DNA"/>
</dbReference>
<feature type="region of interest" description="Disordered" evidence="15">
    <location>
        <begin position="645"/>
        <end position="685"/>
    </location>
</feature>
<feature type="compositionally biased region" description="Low complexity" evidence="15">
    <location>
        <begin position="661"/>
        <end position="685"/>
    </location>
</feature>
<keyword evidence="12" id="KW-0460">Magnesium</keyword>
<feature type="compositionally biased region" description="Basic residues" evidence="15">
    <location>
        <begin position="1314"/>
        <end position="1329"/>
    </location>
</feature>
<dbReference type="InterPro" id="IPR008271">
    <property type="entry name" value="Ser/Thr_kinase_AS"/>
</dbReference>
<evidence type="ECO:0000259" key="16">
    <source>
        <dbReference type="PROSITE" id="PS50011"/>
    </source>
</evidence>
<evidence type="ECO:0000259" key="17">
    <source>
        <dbReference type="PROSITE" id="PS50106"/>
    </source>
</evidence>
<keyword evidence="9" id="KW-0547">Nucleotide-binding</keyword>
<feature type="compositionally biased region" description="Pro residues" evidence="15">
    <location>
        <begin position="1334"/>
        <end position="1348"/>
    </location>
</feature>
<dbReference type="FunFam" id="2.30.42.10:FF:000008">
    <property type="entry name" value="microtubule-associated serine/threonine-protein kinase 4 isoform X2"/>
    <property type="match status" value="1"/>
</dbReference>
<evidence type="ECO:0000256" key="14">
    <source>
        <dbReference type="ARBA" id="ARBA00048679"/>
    </source>
</evidence>
<comment type="similarity">
    <text evidence="3">Belongs to the protein kinase superfamily. AGC Ser/Thr protein kinase family.</text>
</comment>
<evidence type="ECO:0000256" key="7">
    <source>
        <dbReference type="ARBA" id="ARBA00022553"/>
    </source>
</evidence>
<feature type="compositionally biased region" description="Pro residues" evidence="15">
    <location>
        <begin position="856"/>
        <end position="874"/>
    </location>
</feature>
<feature type="region of interest" description="Disordered" evidence="15">
    <location>
        <begin position="899"/>
        <end position="932"/>
    </location>
</feature>
<comment type="cofactor">
    <cofactor evidence="1">
        <name>Mg(2+)</name>
        <dbReference type="ChEBI" id="CHEBI:18420"/>
    </cofactor>
</comment>
<dbReference type="GO" id="GO:0005737">
    <property type="term" value="C:cytoplasm"/>
    <property type="evidence" value="ECO:0007669"/>
    <property type="project" value="UniProtKB-SubCell"/>
</dbReference>
<dbReference type="GO" id="GO:0035556">
    <property type="term" value="P:intracellular signal transduction"/>
    <property type="evidence" value="ECO:0007669"/>
    <property type="project" value="TreeGrafter"/>
</dbReference>
<dbReference type="InterPro" id="IPR000961">
    <property type="entry name" value="AGC-kinase_C"/>
</dbReference>
<evidence type="ECO:0000256" key="9">
    <source>
        <dbReference type="ARBA" id="ARBA00022741"/>
    </source>
</evidence>